<name>A0AAE0FAU1_9CHLO</name>
<evidence type="ECO:0000313" key="2">
    <source>
        <dbReference type="Proteomes" id="UP001190700"/>
    </source>
</evidence>
<organism evidence="1 2">
    <name type="scientific">Cymbomonas tetramitiformis</name>
    <dbReference type="NCBI Taxonomy" id="36881"/>
    <lineage>
        <taxon>Eukaryota</taxon>
        <taxon>Viridiplantae</taxon>
        <taxon>Chlorophyta</taxon>
        <taxon>Pyramimonadophyceae</taxon>
        <taxon>Pyramimonadales</taxon>
        <taxon>Pyramimonadaceae</taxon>
        <taxon>Cymbomonas</taxon>
    </lineage>
</organism>
<feature type="non-terminal residue" evidence="1">
    <location>
        <position position="1"/>
    </location>
</feature>
<sequence>RRSDPGSVIALQKEVKLCTPHHIVVLCARGWDHKILASITDWLQKSLGSMLITHLDKDLGSICLIGAMDSSLVGEGLDAWEGYLVRNASSENYSICDPNKYERPLRPNPDGAPPPAAVLSAPAPPALSSSSGCCGAVLALRQAARGALPVLQCLRGFVVDAQPRSWVSREKLRTGDSLRRGPGCAPLRQARSSRAAPALLEASPRRLCHRRTLEAC</sequence>
<accession>A0AAE0FAU1</accession>
<protein>
    <submittedName>
        <fullName evidence="1">Uncharacterized protein</fullName>
    </submittedName>
</protein>
<dbReference type="EMBL" id="LGRX02021851">
    <property type="protein sequence ID" value="KAK3256239.1"/>
    <property type="molecule type" value="Genomic_DNA"/>
</dbReference>
<dbReference type="AlphaFoldDB" id="A0AAE0FAU1"/>
<comment type="caution">
    <text evidence="1">The sequence shown here is derived from an EMBL/GenBank/DDBJ whole genome shotgun (WGS) entry which is preliminary data.</text>
</comment>
<proteinExistence type="predicted"/>
<reference evidence="1 2" key="1">
    <citation type="journal article" date="2015" name="Genome Biol. Evol.">
        <title>Comparative Genomics of a Bacterivorous Green Alga Reveals Evolutionary Causalities and Consequences of Phago-Mixotrophic Mode of Nutrition.</title>
        <authorList>
            <person name="Burns J.A."/>
            <person name="Paasch A."/>
            <person name="Narechania A."/>
            <person name="Kim E."/>
        </authorList>
    </citation>
    <scope>NUCLEOTIDE SEQUENCE [LARGE SCALE GENOMIC DNA]</scope>
    <source>
        <strain evidence="1">PLY_AMNH</strain>
    </source>
</reference>
<reference evidence="1" key="2">
    <citation type="submission" date="2023-06" db="EMBL/GenBank/DDBJ databases">
        <title>Long-read-based genome assembly of the green algal bacterivore Cymbomonas tetramitiformis.</title>
        <authorList>
            <person name="Gyaltshen Y."/>
            <person name="Rozenberg A."/>
            <person name="Paasch A."/>
            <person name="Burns J.A."/>
            <person name="Warring S."/>
            <person name="Larson R."/>
            <person name="Maurer-Alcala X."/>
            <person name="Dacks J."/>
            <person name="Kim E."/>
        </authorList>
    </citation>
    <scope>NUCLEOTIDE SEQUENCE</scope>
    <source>
        <strain evidence="1">PLY_AMNH</strain>
    </source>
</reference>
<keyword evidence="2" id="KW-1185">Reference proteome</keyword>
<gene>
    <name evidence="1" type="ORF">CYMTET_34615</name>
</gene>
<evidence type="ECO:0000313" key="1">
    <source>
        <dbReference type="EMBL" id="KAK3256239.1"/>
    </source>
</evidence>
<dbReference type="EMBL" id="LGRX02021851">
    <property type="protein sequence ID" value="KAK3256240.1"/>
    <property type="molecule type" value="Genomic_DNA"/>
</dbReference>
<dbReference type="Proteomes" id="UP001190700">
    <property type="component" value="Unassembled WGS sequence"/>
</dbReference>